<protein>
    <recommendedName>
        <fullName evidence="3">CdiI immunity protein domain-containing protein</fullName>
    </recommendedName>
</protein>
<name>A0ABT5HQ37_9CAUL</name>
<accession>A0ABT5HQ37</accession>
<keyword evidence="2" id="KW-1185">Reference proteome</keyword>
<reference evidence="1 2" key="1">
    <citation type="submission" date="2023-01" db="EMBL/GenBank/DDBJ databases">
        <title>Novel species of the genus Asticcacaulis isolated from rivers.</title>
        <authorList>
            <person name="Lu H."/>
        </authorList>
    </citation>
    <scope>NUCLEOTIDE SEQUENCE [LARGE SCALE GENOMIC DNA]</scope>
    <source>
        <strain evidence="1 2">BYS171W</strain>
    </source>
</reference>
<evidence type="ECO:0008006" key="3">
    <source>
        <dbReference type="Google" id="ProtNLM"/>
    </source>
</evidence>
<dbReference type="Proteomes" id="UP001214854">
    <property type="component" value="Unassembled WGS sequence"/>
</dbReference>
<gene>
    <name evidence="1" type="ORF">PQU92_02805</name>
</gene>
<evidence type="ECO:0000313" key="1">
    <source>
        <dbReference type="EMBL" id="MDC7682188.1"/>
    </source>
</evidence>
<organism evidence="1 2">
    <name type="scientific">Asticcacaulis aquaticus</name>
    <dbReference type="NCBI Taxonomy" id="2984212"/>
    <lineage>
        <taxon>Bacteria</taxon>
        <taxon>Pseudomonadati</taxon>
        <taxon>Pseudomonadota</taxon>
        <taxon>Alphaproteobacteria</taxon>
        <taxon>Caulobacterales</taxon>
        <taxon>Caulobacteraceae</taxon>
        <taxon>Asticcacaulis</taxon>
    </lineage>
</organism>
<sequence length="177" mass="20145">MKENEDVAESSVDLHQIWLGYVNEHMAVGAELSPSLEFTAFDVLERFFELHPLFSPRWEAIMSVVYSDAFDEDADAALITAAKVGSFDNWASLSAGVWRNLTERLLYCEVVIYSAAAADPFEITDRLPIGLSHEQQSMSLFLKYFLGHGRSIDRRVLPFKRRRSISFLSPSQSLQRH</sequence>
<proteinExistence type="predicted"/>
<dbReference type="EMBL" id="JAQQKX010000001">
    <property type="protein sequence ID" value="MDC7682188.1"/>
    <property type="molecule type" value="Genomic_DNA"/>
</dbReference>
<comment type="caution">
    <text evidence="1">The sequence shown here is derived from an EMBL/GenBank/DDBJ whole genome shotgun (WGS) entry which is preliminary data.</text>
</comment>
<dbReference type="RefSeq" id="WP_272746691.1">
    <property type="nucleotide sequence ID" value="NZ_JAQQKX010000001.1"/>
</dbReference>
<evidence type="ECO:0000313" key="2">
    <source>
        <dbReference type="Proteomes" id="UP001214854"/>
    </source>
</evidence>